<evidence type="ECO:0000313" key="6">
    <source>
        <dbReference type="EMBL" id="KAG7362773.1"/>
    </source>
</evidence>
<feature type="compositionally biased region" description="Basic and acidic residues" evidence="4">
    <location>
        <begin position="436"/>
        <end position="450"/>
    </location>
</feature>
<keyword evidence="3" id="KW-0539">Nucleus</keyword>
<dbReference type="Pfam" id="PF09368">
    <property type="entry name" value="Sas10"/>
    <property type="match status" value="1"/>
</dbReference>
<dbReference type="GO" id="GO:0032040">
    <property type="term" value="C:small-subunit processome"/>
    <property type="evidence" value="ECO:0007669"/>
    <property type="project" value="TreeGrafter"/>
</dbReference>
<gene>
    <name evidence="6" type="ORF">IV203_026133</name>
</gene>
<evidence type="ECO:0000259" key="5">
    <source>
        <dbReference type="Pfam" id="PF09368"/>
    </source>
</evidence>
<feature type="compositionally biased region" description="Acidic residues" evidence="4">
    <location>
        <begin position="80"/>
        <end position="94"/>
    </location>
</feature>
<keyword evidence="7" id="KW-1185">Reference proteome</keyword>
<comment type="caution">
    <text evidence="6">The sequence shown here is derived from an EMBL/GenBank/DDBJ whole genome shotgun (WGS) entry which is preliminary data.</text>
</comment>
<evidence type="ECO:0000256" key="2">
    <source>
        <dbReference type="ARBA" id="ARBA00010979"/>
    </source>
</evidence>
<feature type="compositionally biased region" description="Basic and acidic residues" evidence="4">
    <location>
        <begin position="134"/>
        <end position="149"/>
    </location>
</feature>
<comment type="subcellular location">
    <subcellularLocation>
        <location evidence="1">Nucleus</location>
    </subcellularLocation>
</comment>
<feature type="domain" description="Sas10 C-terminal" evidence="5">
    <location>
        <begin position="597"/>
        <end position="670"/>
    </location>
</feature>
<feature type="region of interest" description="Disordered" evidence="4">
    <location>
        <begin position="642"/>
        <end position="673"/>
    </location>
</feature>
<feature type="region of interest" description="Disordered" evidence="4">
    <location>
        <begin position="371"/>
        <end position="469"/>
    </location>
</feature>
<evidence type="ECO:0000256" key="4">
    <source>
        <dbReference type="SAM" id="MobiDB-lite"/>
    </source>
</evidence>
<comment type="similarity">
    <text evidence="2">Belongs to the SAS10 family.</text>
</comment>
<feature type="region of interest" description="Disordered" evidence="4">
    <location>
        <begin position="1"/>
        <end position="153"/>
    </location>
</feature>
<feature type="compositionally biased region" description="Polar residues" evidence="4">
    <location>
        <begin position="484"/>
        <end position="495"/>
    </location>
</feature>
<sequence length="673" mass="74903">MGKRRNTAKTGDKALYKGRPKSDGFSTRANNDDDDMYNEIDRYHNERDQEEYIGFDGEDNGDNDDKDLTGNKESVLDLGIGDDESSDDDDDDSSSTEVHRHTETTRTGSDTDNSEFSSGTSSGSDSDSDEDGIEDLKEQLKAVSDDPRKWGKKKAMYYHGDTADLEIGQEEEDAFLEEEAAKEIQASRFQEMDEEDFVLSEDEDDVVARKDKATMANAESMATSRDISKLSRNEARKLLQKQHPEILPMLSYFADVANDLRDRTDVAVYALMKGDGTAESVGTTIQGQQYLLTKAMLQKSTALNAVVYLLLKSTSTADEDGNDSISAHPVTDQLKCLFKALEKLKEKVESKIPGLDEQLDTIVKAASMLNSGQASHDEDTSDSESSKDDSQKTEDRAEQTNPDQNGLDDSDVLGEEDEEEIAAQTSGLKDRKPKRTLNEARFGLRPDESGKSSSKVSKKRSFNYADDFGDLDEAPAAAKMLSSTINSIEQRSQVASRKRRPAPVSEQLDDPNENDDRVAEGIKMMEEELGKIDAEENDSADESTSRADLDFEDAPDANDRALNFYETMAEKKKSKKEFKKSLYQVTPKFPRGDALVDGERAISMAILKNRGLVAHKAKINRNPRVKKREQYRKALIRRKGAVREVREGESHKYGGEGTGIKSGISRSRKLSFK</sequence>
<name>A0A9K3PWZ0_9STRA</name>
<feature type="compositionally biased region" description="Low complexity" evidence="4">
    <location>
        <begin position="114"/>
        <end position="125"/>
    </location>
</feature>
<accession>A0A9K3PWZ0</accession>
<feature type="compositionally biased region" description="Basic and acidic residues" evidence="4">
    <location>
        <begin position="384"/>
        <end position="398"/>
    </location>
</feature>
<dbReference type="InterPro" id="IPR018972">
    <property type="entry name" value="Sas10_C_dom"/>
</dbReference>
<dbReference type="EMBL" id="JAGRRH010000010">
    <property type="protein sequence ID" value="KAG7362773.1"/>
    <property type="molecule type" value="Genomic_DNA"/>
</dbReference>
<dbReference type="Proteomes" id="UP000693970">
    <property type="component" value="Unassembled WGS sequence"/>
</dbReference>
<dbReference type="OrthoDB" id="1924577at2759"/>
<proteinExistence type="inferred from homology"/>
<evidence type="ECO:0000256" key="3">
    <source>
        <dbReference type="ARBA" id="ARBA00023242"/>
    </source>
</evidence>
<reference evidence="6" key="1">
    <citation type="journal article" date="2021" name="Sci. Rep.">
        <title>Diploid genomic architecture of Nitzschia inconspicua, an elite biomass production diatom.</title>
        <authorList>
            <person name="Oliver A."/>
            <person name="Podell S."/>
            <person name="Pinowska A."/>
            <person name="Traller J.C."/>
            <person name="Smith S.R."/>
            <person name="McClure R."/>
            <person name="Beliaev A."/>
            <person name="Bohutskyi P."/>
            <person name="Hill E.A."/>
            <person name="Rabines A."/>
            <person name="Zheng H."/>
            <person name="Allen L.Z."/>
            <person name="Kuo A."/>
            <person name="Grigoriev I.V."/>
            <person name="Allen A.E."/>
            <person name="Hazlebeck D."/>
            <person name="Allen E.E."/>
        </authorList>
    </citation>
    <scope>NUCLEOTIDE SEQUENCE</scope>
    <source>
        <strain evidence="6">Hildebrandi</strain>
    </source>
</reference>
<reference evidence="6" key="2">
    <citation type="submission" date="2021-04" db="EMBL/GenBank/DDBJ databases">
        <authorList>
            <person name="Podell S."/>
        </authorList>
    </citation>
    <scope>NUCLEOTIDE SEQUENCE</scope>
    <source>
        <strain evidence="6">Hildebrandi</strain>
    </source>
</reference>
<feature type="compositionally biased region" description="Acidic residues" evidence="4">
    <location>
        <begin position="406"/>
        <end position="421"/>
    </location>
</feature>
<feature type="compositionally biased region" description="Acidic residues" evidence="4">
    <location>
        <begin position="48"/>
        <end position="65"/>
    </location>
</feature>
<evidence type="ECO:0000313" key="7">
    <source>
        <dbReference type="Proteomes" id="UP000693970"/>
    </source>
</evidence>
<feature type="region of interest" description="Disordered" evidence="4">
    <location>
        <begin position="484"/>
        <end position="553"/>
    </location>
</feature>
<evidence type="ECO:0000256" key="1">
    <source>
        <dbReference type="ARBA" id="ARBA00004123"/>
    </source>
</evidence>
<dbReference type="GO" id="GO:0000462">
    <property type="term" value="P:maturation of SSU-rRNA from tricistronic rRNA transcript (SSU-rRNA, 5.8S rRNA, LSU-rRNA)"/>
    <property type="evidence" value="ECO:0007669"/>
    <property type="project" value="TreeGrafter"/>
</dbReference>
<organism evidence="6 7">
    <name type="scientific">Nitzschia inconspicua</name>
    <dbReference type="NCBI Taxonomy" id="303405"/>
    <lineage>
        <taxon>Eukaryota</taxon>
        <taxon>Sar</taxon>
        <taxon>Stramenopiles</taxon>
        <taxon>Ochrophyta</taxon>
        <taxon>Bacillariophyta</taxon>
        <taxon>Bacillariophyceae</taxon>
        <taxon>Bacillariophycidae</taxon>
        <taxon>Bacillariales</taxon>
        <taxon>Bacillariaceae</taxon>
        <taxon>Nitzschia</taxon>
    </lineage>
</organism>
<dbReference type="PANTHER" id="PTHR13237">
    <property type="entry name" value="SOMETHING ABOUT SILENCING PROTEIN 10-RELATED"/>
    <property type="match status" value="1"/>
</dbReference>
<dbReference type="PANTHER" id="PTHR13237:SF8">
    <property type="entry name" value="SOMETHING ABOUT SILENCING PROTEIN 10"/>
    <property type="match status" value="1"/>
</dbReference>
<feature type="compositionally biased region" description="Basic and acidic residues" evidence="4">
    <location>
        <begin position="642"/>
        <end position="654"/>
    </location>
</feature>
<feature type="compositionally biased region" description="Basic and acidic residues" evidence="4">
    <location>
        <begin position="514"/>
        <end position="534"/>
    </location>
</feature>
<dbReference type="AlphaFoldDB" id="A0A9K3PWZ0"/>
<protein>
    <submittedName>
        <fullName evidence="6">Sas10 C-terminal domain containing protein</fullName>
    </submittedName>
</protein>